<gene>
    <name evidence="2" type="ORF">K435DRAFT_811488</name>
</gene>
<protein>
    <submittedName>
        <fullName evidence="2">Uncharacterized protein</fullName>
    </submittedName>
</protein>
<feature type="region of interest" description="Disordered" evidence="1">
    <location>
        <begin position="409"/>
        <end position="462"/>
    </location>
</feature>
<dbReference type="Proteomes" id="UP000297245">
    <property type="component" value="Unassembled WGS sequence"/>
</dbReference>
<keyword evidence="3" id="KW-1185">Reference proteome</keyword>
<evidence type="ECO:0000256" key="1">
    <source>
        <dbReference type="SAM" id="MobiDB-lite"/>
    </source>
</evidence>
<dbReference type="AlphaFoldDB" id="A0A4S8KRV0"/>
<organism evidence="2 3">
    <name type="scientific">Dendrothele bispora (strain CBS 962.96)</name>
    <dbReference type="NCBI Taxonomy" id="1314807"/>
    <lineage>
        <taxon>Eukaryota</taxon>
        <taxon>Fungi</taxon>
        <taxon>Dikarya</taxon>
        <taxon>Basidiomycota</taxon>
        <taxon>Agaricomycotina</taxon>
        <taxon>Agaricomycetes</taxon>
        <taxon>Agaricomycetidae</taxon>
        <taxon>Agaricales</taxon>
        <taxon>Agaricales incertae sedis</taxon>
        <taxon>Dendrothele</taxon>
    </lineage>
</organism>
<accession>A0A4S8KRV0</accession>
<feature type="compositionally biased region" description="Acidic residues" evidence="1">
    <location>
        <begin position="433"/>
        <end position="446"/>
    </location>
</feature>
<evidence type="ECO:0000313" key="3">
    <source>
        <dbReference type="Proteomes" id="UP000297245"/>
    </source>
</evidence>
<feature type="compositionally biased region" description="Low complexity" evidence="1">
    <location>
        <begin position="13"/>
        <end position="37"/>
    </location>
</feature>
<dbReference type="EMBL" id="ML180178">
    <property type="protein sequence ID" value="THU78516.1"/>
    <property type="molecule type" value="Genomic_DNA"/>
</dbReference>
<name>A0A4S8KRV0_DENBC</name>
<proteinExistence type="predicted"/>
<evidence type="ECO:0000313" key="2">
    <source>
        <dbReference type="EMBL" id="THU78516.1"/>
    </source>
</evidence>
<feature type="region of interest" description="Disordered" evidence="1">
    <location>
        <begin position="12"/>
        <end position="52"/>
    </location>
</feature>
<sequence>MSTQLSLAERIAQRVQSAAQSSQTPSSSLPLTPSDLPNQDDDDLPPSTSNFVVHPSSTGSVALSNFARQLKEDYDLDHTSCAEIDRYCALSFEHRLLLHFAMDVKQKEISKKKTGSELYVIPNTLKDATREIGCAELPAIHESGKLQIIEQSLKKHITDLRYSIKEKIKQSINRKKRRDVASLTSDIIGDKGVSPTLALFRRIAFLIEVQTNYHSPIVLVSKMPTHSLHITTTDGSRSVGVDALVTYGGCGCWFIGMGLAGSWWFISNRYRGNWGACFIFGAITNQAGRYVGNGGEYGPNRGQASGVYLDLYGSIFFDTNAVSLTRAFVAEKKSELKPEDRKKDFWVRVDEGIQKWRTLVNGNAEQLLGFFEEMYKDDVVKYGDPAKSGVVTIKISDIPTHQQVIDKHAAKVQYSGPGDDEERPQKRKRMNETDESSNEAEAEGEVEEHTPADLPVGDGDGI</sequence>
<reference evidence="2 3" key="1">
    <citation type="journal article" date="2019" name="Nat. Ecol. Evol.">
        <title>Megaphylogeny resolves global patterns of mushroom evolution.</title>
        <authorList>
            <person name="Varga T."/>
            <person name="Krizsan K."/>
            <person name="Foldi C."/>
            <person name="Dima B."/>
            <person name="Sanchez-Garcia M."/>
            <person name="Sanchez-Ramirez S."/>
            <person name="Szollosi G.J."/>
            <person name="Szarkandi J.G."/>
            <person name="Papp V."/>
            <person name="Albert L."/>
            <person name="Andreopoulos W."/>
            <person name="Angelini C."/>
            <person name="Antonin V."/>
            <person name="Barry K.W."/>
            <person name="Bougher N.L."/>
            <person name="Buchanan P."/>
            <person name="Buyck B."/>
            <person name="Bense V."/>
            <person name="Catcheside P."/>
            <person name="Chovatia M."/>
            <person name="Cooper J."/>
            <person name="Damon W."/>
            <person name="Desjardin D."/>
            <person name="Finy P."/>
            <person name="Geml J."/>
            <person name="Haridas S."/>
            <person name="Hughes K."/>
            <person name="Justo A."/>
            <person name="Karasinski D."/>
            <person name="Kautmanova I."/>
            <person name="Kiss B."/>
            <person name="Kocsube S."/>
            <person name="Kotiranta H."/>
            <person name="LaButti K.M."/>
            <person name="Lechner B.E."/>
            <person name="Liimatainen K."/>
            <person name="Lipzen A."/>
            <person name="Lukacs Z."/>
            <person name="Mihaltcheva S."/>
            <person name="Morgado L.N."/>
            <person name="Niskanen T."/>
            <person name="Noordeloos M.E."/>
            <person name="Ohm R.A."/>
            <person name="Ortiz-Santana B."/>
            <person name="Ovrebo C."/>
            <person name="Racz N."/>
            <person name="Riley R."/>
            <person name="Savchenko A."/>
            <person name="Shiryaev A."/>
            <person name="Soop K."/>
            <person name="Spirin V."/>
            <person name="Szebenyi C."/>
            <person name="Tomsovsky M."/>
            <person name="Tulloss R.E."/>
            <person name="Uehling J."/>
            <person name="Grigoriev I.V."/>
            <person name="Vagvolgyi C."/>
            <person name="Papp T."/>
            <person name="Martin F.M."/>
            <person name="Miettinen O."/>
            <person name="Hibbett D.S."/>
            <person name="Nagy L.G."/>
        </authorList>
    </citation>
    <scope>NUCLEOTIDE SEQUENCE [LARGE SCALE GENOMIC DNA]</scope>
    <source>
        <strain evidence="2 3">CBS 962.96</strain>
    </source>
</reference>